<evidence type="ECO:0000313" key="2">
    <source>
        <dbReference type="EMBL" id="MBW62281.1"/>
    </source>
</evidence>
<feature type="chain" id="PRO_5014772872" evidence="1">
    <location>
        <begin position="20"/>
        <end position="87"/>
    </location>
</feature>
<keyword evidence="1" id="KW-0732">Signal</keyword>
<evidence type="ECO:0000256" key="1">
    <source>
        <dbReference type="SAM" id="SignalP"/>
    </source>
</evidence>
<feature type="signal peptide" evidence="1">
    <location>
        <begin position="1"/>
        <end position="19"/>
    </location>
</feature>
<reference evidence="2" key="1">
    <citation type="submission" date="2018-01" db="EMBL/GenBank/DDBJ databases">
        <title>An insight into the sialome of Amazonian anophelines.</title>
        <authorList>
            <person name="Ribeiro J.M."/>
            <person name="Scarpassa V."/>
            <person name="Calvo E."/>
        </authorList>
    </citation>
    <scope>NUCLEOTIDE SEQUENCE</scope>
    <source>
        <tissue evidence="2">Salivary glands</tissue>
    </source>
</reference>
<accession>A0A2M4CAW8</accession>
<protein>
    <submittedName>
        <fullName evidence="2">Putative secreted protein</fullName>
    </submittedName>
</protein>
<name>A0A2M4CAW8_9DIPT</name>
<dbReference type="EMBL" id="GGFJ01013140">
    <property type="protein sequence ID" value="MBW62281.1"/>
    <property type="molecule type" value="Transcribed_RNA"/>
</dbReference>
<organism evidence="2">
    <name type="scientific">Anopheles marajoara</name>
    <dbReference type="NCBI Taxonomy" id="58244"/>
    <lineage>
        <taxon>Eukaryota</taxon>
        <taxon>Metazoa</taxon>
        <taxon>Ecdysozoa</taxon>
        <taxon>Arthropoda</taxon>
        <taxon>Hexapoda</taxon>
        <taxon>Insecta</taxon>
        <taxon>Pterygota</taxon>
        <taxon>Neoptera</taxon>
        <taxon>Endopterygota</taxon>
        <taxon>Diptera</taxon>
        <taxon>Nematocera</taxon>
        <taxon>Culicoidea</taxon>
        <taxon>Culicidae</taxon>
        <taxon>Anophelinae</taxon>
        <taxon>Anopheles</taxon>
    </lineage>
</organism>
<proteinExistence type="predicted"/>
<dbReference type="AlphaFoldDB" id="A0A2M4CAW8"/>
<sequence length="87" mass="10670">MMSMWLLLLQLTMMNSHLGQSLRESCYRWGHWIGLCHATRRFRRLRILRMRCHHRGQFARCRCYWGWRSTQLRTMTRTSYVSSICSN</sequence>